<evidence type="ECO:0000313" key="1">
    <source>
        <dbReference type="EMBL" id="PCS07974.1"/>
    </source>
</evidence>
<dbReference type="AlphaFoldDB" id="A0A2A5S3C8"/>
<proteinExistence type="predicted"/>
<accession>A0A2A5S3C8</accession>
<protein>
    <submittedName>
        <fullName evidence="1">Uncharacterized protein</fullName>
    </submittedName>
</protein>
<dbReference type="SUPFAM" id="SSF158622">
    <property type="entry name" value="YheA/YmcA-like"/>
    <property type="match status" value="1"/>
</dbReference>
<organism evidence="1 2">
    <name type="scientific">Pseudolactococcus plantarum</name>
    <dbReference type="NCBI Taxonomy" id="1365"/>
    <lineage>
        <taxon>Bacteria</taxon>
        <taxon>Bacillati</taxon>
        <taxon>Bacillota</taxon>
        <taxon>Bacilli</taxon>
        <taxon>Lactobacillales</taxon>
        <taxon>Streptococcaceae</taxon>
        <taxon>Pseudolactococcus</taxon>
    </lineage>
</organism>
<dbReference type="EMBL" id="JXJX01000002">
    <property type="protein sequence ID" value="PCS07974.1"/>
    <property type="molecule type" value="Genomic_DNA"/>
</dbReference>
<comment type="caution">
    <text evidence="1">The sequence shown here is derived from an EMBL/GenBank/DDBJ whole genome shotgun (WGS) entry which is preliminary data.</text>
</comment>
<evidence type="ECO:0000313" key="2">
    <source>
        <dbReference type="Proteomes" id="UP000242246"/>
    </source>
</evidence>
<reference evidence="1 2" key="1">
    <citation type="submission" date="2014-12" db="EMBL/GenBank/DDBJ databases">
        <title>Draft genome sequences of 10 type strains of Lactococcus.</title>
        <authorList>
            <person name="Sun Z."/>
            <person name="Zhong Z."/>
            <person name="Liu W."/>
            <person name="Zhang W."/>
            <person name="Zhang H."/>
        </authorList>
    </citation>
    <scope>NUCLEOTIDE SEQUENCE [LARGE SCALE GENOMIC DNA]</scope>
    <source>
        <strain evidence="1 2">DSM 20686</strain>
    </source>
</reference>
<keyword evidence="2" id="KW-1185">Reference proteome</keyword>
<dbReference type="Proteomes" id="UP000242246">
    <property type="component" value="Unassembled WGS sequence"/>
</dbReference>
<name>A0A2A5S3C8_9LACT</name>
<dbReference type="STRING" id="1348632.GCA_001591745_01091"/>
<sequence>MKVMLIIDEKIIKLDELADKLASQFTELAVVEAFRSKQNAFEMDDVLQNKIKILEENLAYIRYRPEIKALQKELLMSDVIYELKVAENDVQKSLSDLVKKIAEVISADIPVDEHLPLKKGGHHGKHHTCG</sequence>
<dbReference type="InterPro" id="IPR023378">
    <property type="entry name" value="YheA/YmcA-like_dom_sf"/>
</dbReference>
<gene>
    <name evidence="1" type="ORF">RU87_GL000711</name>
</gene>